<dbReference type="Proteomes" id="UP001159363">
    <property type="component" value="Chromosome 15"/>
</dbReference>
<protein>
    <submittedName>
        <fullName evidence="1">Uncharacterized protein</fullName>
    </submittedName>
</protein>
<gene>
    <name evidence="1" type="ORF">PR048_032110</name>
</gene>
<evidence type="ECO:0000313" key="2">
    <source>
        <dbReference type="Proteomes" id="UP001159363"/>
    </source>
</evidence>
<dbReference type="EMBL" id="JARBHB010000016">
    <property type="protein sequence ID" value="KAJ8866267.1"/>
    <property type="molecule type" value="Genomic_DNA"/>
</dbReference>
<keyword evidence="2" id="KW-1185">Reference proteome</keyword>
<evidence type="ECO:0000313" key="1">
    <source>
        <dbReference type="EMBL" id="KAJ8866267.1"/>
    </source>
</evidence>
<name>A0ABQ9G2G7_9NEOP</name>
<proteinExistence type="predicted"/>
<sequence length="554" mass="61274">MNALYTILHLDSAVSHTVETDSPLPENKVINTSQVGITNARTTAGNITSSKGWEDQCSKFGRGKIFATCCDVIHSEVTETCVVFEREKSQTYARLYNRGSKLDPRSDLRSTQKTVAPFEFRAELEIEIKFISNSRNWWFEISIRDQQPSSWHTRIDMDLSIAPTTATIRSLRSAIWRGNSEAYAVSMMQPHSVRSGDLGGRGTRCWPSSHARPIHRLGSPSKVKKRGSDTGDTNTHAYQCYGHCSDVSSFLVRGVSVLANVMDMACPHSNKVETNFIHAGNGRNSRLVDNLPPPPPWHAGSRFVRSPGAGNRTQLAATAGYTASEFKYTPPTPPALVILPVHPRQSARHFGDSSCTASLCGATRAACPPGDLYRASQSWYNCPCERLGKNSLPITQAHLLQRARRGEGCVFSPRRQPGKTFQRTTRMMTVVPLQTSLGIMQGGEDRPKAQRIGFDSWLGHCLISTCGNHAERCRWSGGFRNLPFPPPLHSCAAPHSPHFTLIGSQDPDVKYPACLHRFYPFFLLRIAGAIKVSLARAKRAPSPLRTGLWSEVFS</sequence>
<accession>A0ABQ9G2G7</accession>
<organism evidence="1 2">
    <name type="scientific">Dryococelus australis</name>
    <dbReference type="NCBI Taxonomy" id="614101"/>
    <lineage>
        <taxon>Eukaryota</taxon>
        <taxon>Metazoa</taxon>
        <taxon>Ecdysozoa</taxon>
        <taxon>Arthropoda</taxon>
        <taxon>Hexapoda</taxon>
        <taxon>Insecta</taxon>
        <taxon>Pterygota</taxon>
        <taxon>Neoptera</taxon>
        <taxon>Polyneoptera</taxon>
        <taxon>Phasmatodea</taxon>
        <taxon>Verophasmatodea</taxon>
        <taxon>Anareolatae</taxon>
        <taxon>Phasmatidae</taxon>
        <taxon>Eurycanthinae</taxon>
        <taxon>Dryococelus</taxon>
    </lineage>
</organism>
<comment type="caution">
    <text evidence="1">The sequence shown here is derived from an EMBL/GenBank/DDBJ whole genome shotgun (WGS) entry which is preliminary data.</text>
</comment>
<reference evidence="1 2" key="1">
    <citation type="submission" date="2023-02" db="EMBL/GenBank/DDBJ databases">
        <title>LHISI_Scaffold_Assembly.</title>
        <authorList>
            <person name="Stuart O.P."/>
            <person name="Cleave R."/>
            <person name="Magrath M.J.L."/>
            <person name="Mikheyev A.S."/>
        </authorList>
    </citation>
    <scope>NUCLEOTIDE SEQUENCE [LARGE SCALE GENOMIC DNA]</scope>
    <source>
        <strain evidence="1">Daus_M_001</strain>
        <tissue evidence="1">Leg muscle</tissue>
    </source>
</reference>